<feature type="region of interest" description="Disordered" evidence="1">
    <location>
        <begin position="229"/>
        <end position="248"/>
    </location>
</feature>
<dbReference type="InterPro" id="IPR002591">
    <property type="entry name" value="Phosphodiest/P_Trfase"/>
</dbReference>
<reference evidence="3 4" key="2">
    <citation type="journal article" date="2018" name="Int. J. Syst. Evol. Microbiol.">
        <title>Marinobacterium aestuarii sp. nov., a benzene-degrading marine bacterium isolated from estuary sediment.</title>
        <authorList>
            <person name="Bae S.S."/>
            <person name="Jung J."/>
            <person name="Chung D."/>
            <person name="Baek K."/>
        </authorList>
    </citation>
    <scope>NUCLEOTIDE SEQUENCE [LARGE SCALE GENOMIC DNA]</scope>
    <source>
        <strain evidence="3 4">ST58-10</strain>
    </source>
</reference>
<dbReference type="PANTHER" id="PTHR10151">
    <property type="entry name" value="ECTONUCLEOTIDE PYROPHOSPHATASE/PHOSPHODIESTERASE"/>
    <property type="match status" value="1"/>
</dbReference>
<organism evidence="3 4">
    <name type="scientific">Marinobacterium aestuarii</name>
    <dbReference type="NCBI Taxonomy" id="1821621"/>
    <lineage>
        <taxon>Bacteria</taxon>
        <taxon>Pseudomonadati</taxon>
        <taxon>Pseudomonadota</taxon>
        <taxon>Gammaproteobacteria</taxon>
        <taxon>Oceanospirillales</taxon>
        <taxon>Oceanospirillaceae</taxon>
        <taxon>Marinobacterium</taxon>
    </lineage>
</organism>
<feature type="signal peptide" evidence="2">
    <location>
        <begin position="1"/>
        <end position="20"/>
    </location>
</feature>
<dbReference type="OrthoDB" id="9771966at2"/>
<feature type="chain" id="PRO_5008386582" description="Nucleotide pyrophosphatase" evidence="2">
    <location>
        <begin position="21"/>
        <end position="299"/>
    </location>
</feature>
<evidence type="ECO:0000256" key="1">
    <source>
        <dbReference type="SAM" id="MobiDB-lite"/>
    </source>
</evidence>
<evidence type="ECO:0008006" key="5">
    <source>
        <dbReference type="Google" id="ProtNLM"/>
    </source>
</evidence>
<dbReference type="EMBL" id="CP015839">
    <property type="protein sequence ID" value="ANG62923.1"/>
    <property type="molecule type" value="Genomic_DNA"/>
</dbReference>
<dbReference type="AlphaFoldDB" id="A0A1A9EZK1"/>
<dbReference type="Pfam" id="PF01663">
    <property type="entry name" value="Phosphodiest"/>
    <property type="match status" value="1"/>
</dbReference>
<name>A0A1A9EZK1_9GAMM</name>
<proteinExistence type="predicted"/>
<dbReference type="PANTHER" id="PTHR10151:SF120">
    <property type="entry name" value="BIS(5'-ADENOSYL)-TRIPHOSPHATASE"/>
    <property type="match status" value="1"/>
</dbReference>
<evidence type="ECO:0000313" key="3">
    <source>
        <dbReference type="EMBL" id="ANG62923.1"/>
    </source>
</evidence>
<accession>A0A1A9EZK1</accession>
<evidence type="ECO:0000256" key="2">
    <source>
        <dbReference type="SAM" id="SignalP"/>
    </source>
</evidence>
<dbReference type="KEGG" id="mars:A8C75_10780"/>
<dbReference type="GO" id="GO:0016787">
    <property type="term" value="F:hydrolase activity"/>
    <property type="evidence" value="ECO:0007669"/>
    <property type="project" value="UniProtKB-ARBA"/>
</dbReference>
<dbReference type="SUPFAM" id="SSF53649">
    <property type="entry name" value="Alkaline phosphatase-like"/>
    <property type="match status" value="1"/>
</dbReference>
<dbReference type="InterPro" id="IPR017850">
    <property type="entry name" value="Alkaline_phosphatase_core_sf"/>
</dbReference>
<gene>
    <name evidence="3" type="ORF">A8C75_10780</name>
</gene>
<dbReference type="STRING" id="1821621.A8C75_10780"/>
<keyword evidence="2" id="KW-0732">Signal</keyword>
<keyword evidence="4" id="KW-1185">Reference proteome</keyword>
<dbReference type="Proteomes" id="UP000078070">
    <property type="component" value="Chromosome"/>
</dbReference>
<dbReference type="Gene3D" id="3.40.720.10">
    <property type="entry name" value="Alkaline Phosphatase, subunit A"/>
    <property type="match status" value="1"/>
</dbReference>
<reference evidence="4" key="1">
    <citation type="submission" date="2016-05" db="EMBL/GenBank/DDBJ databases">
        <authorList>
            <person name="Baek K."/>
            <person name="Yang S.-J."/>
        </authorList>
    </citation>
    <scope>NUCLEOTIDE SEQUENCE [LARGE SCALE GENOMIC DNA]</scope>
    <source>
        <strain evidence="4">ST58-10</strain>
    </source>
</reference>
<protein>
    <recommendedName>
        <fullName evidence="5">Nucleotide pyrophosphatase</fullName>
    </recommendedName>
</protein>
<dbReference type="RefSeq" id="WP_067381896.1">
    <property type="nucleotide sequence ID" value="NZ_CP015839.1"/>
</dbReference>
<evidence type="ECO:0000313" key="4">
    <source>
        <dbReference type="Proteomes" id="UP000078070"/>
    </source>
</evidence>
<sequence length="299" mass="33244">MKKRLLTAICIALSSTTVWADKQPKVLLIGLDGVQYEQLLEASTPNLDTLDIQLGFTGGIQGTNTEQATYSGPSWSTILTGTWANKHGVYNNSDRIANPNIPSLFKVLSDQQLSVATLVNWANPIRDYFTYDLPLMDFAYYSDTKHETLDHYRIQDEKLSHMFGRVLERHSPDFTFVHLDHVDDIGHELGLGAEYSQGIEALDAYIGTMTQALSQRINEDWLIIVTTDHGRSPKDGGKSHGEQSRQERSIWIAANRPLRKTGDSSSTEASLADIAPTVYDFLGVDTASLDLDGRSLLLK</sequence>